<proteinExistence type="predicted"/>
<comment type="caution">
    <text evidence="1">The sequence shown here is derived from an EMBL/GenBank/DDBJ whole genome shotgun (WGS) entry which is preliminary data.</text>
</comment>
<gene>
    <name evidence="1" type="ORF">OGM63_26730</name>
</gene>
<dbReference type="EMBL" id="JAOWRF010000378">
    <property type="protein sequence ID" value="MCV3217060.1"/>
    <property type="molecule type" value="Genomic_DNA"/>
</dbReference>
<evidence type="ECO:0000313" key="2">
    <source>
        <dbReference type="Proteomes" id="UP001526143"/>
    </source>
</evidence>
<reference evidence="1 2" key="1">
    <citation type="submission" date="2022-10" db="EMBL/GenBank/DDBJ databases">
        <title>Identification of biosynthetic pathway for the production of the potent trypsin inhibitor radiosumin.</title>
        <authorList>
            <person name="Fewer D.P."/>
            <person name="Delbaje E."/>
            <person name="Ouyang X."/>
            <person name="Agostino P.D."/>
            <person name="Wahlsten M."/>
            <person name="Jokela J."/>
            <person name="Permi P."/>
            <person name="Haapaniemi E."/>
            <person name="Koistinen H."/>
        </authorList>
    </citation>
    <scope>NUCLEOTIDE SEQUENCE [LARGE SCALE GENOMIC DNA]</scope>
    <source>
        <strain evidence="1 2">NIES-515</strain>
    </source>
</reference>
<dbReference type="Proteomes" id="UP001526143">
    <property type="component" value="Unassembled WGS sequence"/>
</dbReference>
<evidence type="ECO:0000313" key="1">
    <source>
        <dbReference type="EMBL" id="MCV3217060.1"/>
    </source>
</evidence>
<keyword evidence="2" id="KW-1185">Reference proteome</keyword>
<sequence length="59" mass="6098">GLGGVGGLGERFSFVFLCQLSLYCVGNFINKLEDDASRLILPALTASSSVAKAAKSFAS</sequence>
<organism evidence="1 2">
    <name type="scientific">Plectonema radiosum NIES-515</name>
    <dbReference type="NCBI Taxonomy" id="2986073"/>
    <lineage>
        <taxon>Bacteria</taxon>
        <taxon>Bacillati</taxon>
        <taxon>Cyanobacteriota</taxon>
        <taxon>Cyanophyceae</taxon>
        <taxon>Oscillatoriophycideae</taxon>
        <taxon>Oscillatoriales</taxon>
        <taxon>Microcoleaceae</taxon>
        <taxon>Plectonema</taxon>
    </lineage>
</organism>
<dbReference type="RefSeq" id="WP_263748753.1">
    <property type="nucleotide sequence ID" value="NZ_JAOWRF010000378.1"/>
</dbReference>
<name>A0ABT3B778_9CYAN</name>
<accession>A0ABT3B778</accession>
<protein>
    <submittedName>
        <fullName evidence="1">Uncharacterized protein</fullName>
    </submittedName>
</protein>
<feature type="non-terminal residue" evidence="1">
    <location>
        <position position="1"/>
    </location>
</feature>